<dbReference type="EMBL" id="KI440849">
    <property type="protein sequence ID" value="ERS96519.1"/>
    <property type="molecule type" value="Genomic_DNA"/>
</dbReference>
<accession>U7PP61</accession>
<dbReference type="eggNOG" id="KOG1147">
    <property type="taxonomic scope" value="Eukaryota"/>
</dbReference>
<dbReference type="Proteomes" id="UP000018087">
    <property type="component" value="Unassembled WGS sequence"/>
</dbReference>
<dbReference type="HOGENOM" id="CLU_1372993_0_0_1"/>
<protein>
    <recommendedName>
        <fullName evidence="2">Glutamyl/glutaminyl-tRNA synthetase class Ib anti-codon binding domain-containing protein</fullName>
    </recommendedName>
</protein>
<dbReference type="STRING" id="1391915.U7PP61"/>
<dbReference type="GO" id="GO:0005829">
    <property type="term" value="C:cytosol"/>
    <property type="evidence" value="ECO:0007669"/>
    <property type="project" value="TreeGrafter"/>
</dbReference>
<dbReference type="InterPro" id="IPR011035">
    <property type="entry name" value="Ribosomal_bL25/Gln-tRNA_synth"/>
</dbReference>
<keyword evidence="1" id="KW-0648">Protein biosynthesis</keyword>
<sequence>MSRLEIAAKSELALVLPSLVLANHLHITGVLPDLIRWFQAGKTLNDDNAGLEPLTLPKYIKKPELGSRTVLLSPTVLLEQVDAQSFAVGEETTLMNGGSAIIQEIENGPGDQTIKTLKLQFTPRGDVKKTEVTWLADTNENLVPVDLVLFDYFITKDKLEKSDDLRDCLTDGTEFRQQAFADFNGYNIKPLKRSALIQF</sequence>
<dbReference type="InterPro" id="IPR020059">
    <property type="entry name" value="Glu/Gln-tRNA-synth_Ib_codon-bd"/>
</dbReference>
<dbReference type="AlphaFoldDB" id="U7PP61"/>
<feature type="domain" description="Glutamyl/glutaminyl-tRNA synthetase class Ib anti-codon binding" evidence="2">
    <location>
        <begin position="52"/>
        <end position="120"/>
    </location>
</feature>
<reference evidence="4" key="1">
    <citation type="journal article" date="2014" name="Genome Announc.">
        <title>Genome sequence of the pathogenic fungus Sporothrix schenckii (ATCC 58251).</title>
        <authorList>
            <person name="Cuomo C.A."/>
            <person name="Rodriguez-Del Valle N."/>
            <person name="Perez-Sanchez L."/>
            <person name="Abouelleil A."/>
            <person name="Goldberg J."/>
            <person name="Young S."/>
            <person name="Zeng Q."/>
            <person name="Birren B.W."/>
        </authorList>
    </citation>
    <scope>NUCLEOTIDE SEQUENCE [LARGE SCALE GENOMIC DNA]</scope>
    <source>
        <strain evidence="4">ATCC 58251 / de Perez 2211183</strain>
    </source>
</reference>
<evidence type="ECO:0000313" key="3">
    <source>
        <dbReference type="EMBL" id="ERS96519.1"/>
    </source>
</evidence>
<dbReference type="GO" id="GO:0004818">
    <property type="term" value="F:glutamate-tRNA ligase activity"/>
    <property type="evidence" value="ECO:0007669"/>
    <property type="project" value="TreeGrafter"/>
</dbReference>
<gene>
    <name evidence="3" type="ORF">HMPREF1624_06723</name>
</gene>
<dbReference type="GO" id="GO:0006424">
    <property type="term" value="P:glutamyl-tRNA aminoacylation"/>
    <property type="evidence" value="ECO:0007669"/>
    <property type="project" value="TreeGrafter"/>
</dbReference>
<dbReference type="GO" id="GO:0005524">
    <property type="term" value="F:ATP binding"/>
    <property type="evidence" value="ECO:0007669"/>
    <property type="project" value="InterPro"/>
</dbReference>
<proteinExistence type="predicted"/>
<evidence type="ECO:0000259" key="2">
    <source>
        <dbReference type="Pfam" id="PF03950"/>
    </source>
</evidence>
<dbReference type="SUPFAM" id="SSF50715">
    <property type="entry name" value="Ribosomal protein L25-like"/>
    <property type="match status" value="1"/>
</dbReference>
<dbReference type="Pfam" id="PF03950">
    <property type="entry name" value="tRNA-synt_1c_C"/>
    <property type="match status" value="1"/>
</dbReference>
<dbReference type="InterPro" id="IPR050132">
    <property type="entry name" value="Gln/Glu-tRNA_Ligase"/>
</dbReference>
<evidence type="ECO:0000256" key="1">
    <source>
        <dbReference type="ARBA" id="ARBA00022917"/>
    </source>
</evidence>
<name>U7PP61_SPOS1</name>
<dbReference type="PANTHER" id="PTHR43097">
    <property type="entry name" value="GLUTAMINE-TRNA LIGASE"/>
    <property type="match status" value="1"/>
</dbReference>
<keyword evidence="4" id="KW-1185">Reference proteome</keyword>
<organism evidence="3 4">
    <name type="scientific">Sporothrix schenckii (strain ATCC 58251 / de Perez 2211183)</name>
    <name type="common">Rose-picker's disease fungus</name>
    <dbReference type="NCBI Taxonomy" id="1391915"/>
    <lineage>
        <taxon>Eukaryota</taxon>
        <taxon>Fungi</taxon>
        <taxon>Dikarya</taxon>
        <taxon>Ascomycota</taxon>
        <taxon>Pezizomycotina</taxon>
        <taxon>Sordariomycetes</taxon>
        <taxon>Sordariomycetidae</taxon>
        <taxon>Ophiostomatales</taxon>
        <taxon>Ophiostomataceae</taxon>
        <taxon>Sporothrix</taxon>
    </lineage>
</organism>
<evidence type="ECO:0000313" key="4">
    <source>
        <dbReference type="Proteomes" id="UP000018087"/>
    </source>
</evidence>
<dbReference type="GO" id="GO:0017102">
    <property type="term" value="C:methionyl glutamyl tRNA synthetase complex"/>
    <property type="evidence" value="ECO:0007669"/>
    <property type="project" value="TreeGrafter"/>
</dbReference>
<dbReference type="PANTHER" id="PTHR43097:SF5">
    <property type="entry name" value="GLUTAMATE--TRNA LIGASE"/>
    <property type="match status" value="1"/>
</dbReference>